<reference evidence="2 3" key="1">
    <citation type="submission" date="2018-10" db="EMBL/GenBank/DDBJ databases">
        <title>Co-occurring genomic capacity for anaerobic methane metabolism and dissimilatory sulfite reduction discovered in the Korarchaeota.</title>
        <authorList>
            <person name="Mckay L.J."/>
            <person name="Dlakic M."/>
            <person name="Fields M.W."/>
            <person name="Delmont T.O."/>
            <person name="Eren A.M."/>
            <person name="Jay Z.J."/>
            <person name="Klingelsmith K.B."/>
            <person name="Rusch D.B."/>
            <person name="Inskeep W.P."/>
        </authorList>
    </citation>
    <scope>NUCLEOTIDE SEQUENCE [LARGE SCALE GENOMIC DNA]</scope>
    <source>
        <strain evidence="2 3">MDKW</strain>
    </source>
</reference>
<dbReference type="Proteomes" id="UP000277582">
    <property type="component" value="Unassembled WGS sequence"/>
</dbReference>
<proteinExistence type="predicted"/>
<protein>
    <submittedName>
        <fullName evidence="2">Uncharacterized protein</fullName>
    </submittedName>
</protein>
<evidence type="ECO:0000313" key="3">
    <source>
        <dbReference type="Proteomes" id="UP000277582"/>
    </source>
</evidence>
<feature type="coiled-coil region" evidence="1">
    <location>
        <begin position="19"/>
        <end position="46"/>
    </location>
</feature>
<keyword evidence="1" id="KW-0175">Coiled coil</keyword>
<name>A0A3R9X8T1_9CREN</name>
<accession>A0A3R9X8T1</accession>
<evidence type="ECO:0000256" key="1">
    <source>
        <dbReference type="SAM" id="Coils"/>
    </source>
</evidence>
<dbReference type="RefSeq" id="WP_125670308.1">
    <property type="nucleotide sequence ID" value="NZ_RCOS01000025.1"/>
</dbReference>
<comment type="caution">
    <text evidence="2">The sequence shown here is derived from an EMBL/GenBank/DDBJ whole genome shotgun (WGS) entry which is preliminary data.</text>
</comment>
<keyword evidence="3" id="KW-1185">Reference proteome</keyword>
<dbReference type="EMBL" id="RCOS01000025">
    <property type="protein sequence ID" value="RSN78056.1"/>
    <property type="molecule type" value="Genomic_DNA"/>
</dbReference>
<evidence type="ECO:0000313" key="2">
    <source>
        <dbReference type="EMBL" id="RSN78056.1"/>
    </source>
</evidence>
<dbReference type="AlphaFoldDB" id="A0A3R9X8T1"/>
<gene>
    <name evidence="2" type="ORF">D6D85_01550</name>
</gene>
<sequence>MLSNQLEEHGSGWLLKILSDEIRKRHPELESELEKALRDLNEGSEEERLSALKWILSFSELVLDRI</sequence>
<organism evidence="2 3">
    <name type="scientific">Candidatus Methanodesulfokora washburnensis</name>
    <dbReference type="NCBI Taxonomy" id="2478471"/>
    <lineage>
        <taxon>Archaea</taxon>
        <taxon>Thermoproteota</taxon>
        <taxon>Candidatus Korarchaeia</taxon>
        <taxon>Candidatus Korarchaeia incertae sedis</taxon>
        <taxon>Candidatus Methanodesulfokora</taxon>
    </lineage>
</organism>